<sequence>MVLRKIDRSLRRVEGEFSLVHRIDVEVFGRHSFNLLSFIHLGVPCVATRSDCGA</sequence>
<gene>
    <name evidence="1" type="ORF">AW08_00949</name>
</gene>
<dbReference type="EMBL" id="JFAX01000004">
    <property type="protein sequence ID" value="EXI68637.1"/>
    <property type="molecule type" value="Genomic_DNA"/>
</dbReference>
<accession>A0A011NVL7</accession>
<organism evidence="1 2">
    <name type="scientific">Candidatus Accumulibacter adjunctus</name>
    <dbReference type="NCBI Taxonomy" id="1454001"/>
    <lineage>
        <taxon>Bacteria</taxon>
        <taxon>Pseudomonadati</taxon>
        <taxon>Pseudomonadota</taxon>
        <taxon>Betaproteobacteria</taxon>
        <taxon>Candidatus Accumulibacter</taxon>
    </lineage>
</organism>
<dbReference type="PATRIC" id="fig|1454001.3.peg.1088"/>
<dbReference type="Proteomes" id="UP000020218">
    <property type="component" value="Unassembled WGS sequence"/>
</dbReference>
<reference evidence="1" key="1">
    <citation type="submission" date="2014-02" db="EMBL/GenBank/DDBJ databases">
        <title>Expanding our view of genomic diversity in Candidatus Accumulibacter clades.</title>
        <authorList>
            <person name="Skennerton C.T."/>
            <person name="Barr J.J."/>
            <person name="Slater F.R."/>
            <person name="Bond P.L."/>
            <person name="Tyson G.W."/>
        </authorList>
    </citation>
    <scope>NUCLEOTIDE SEQUENCE [LARGE SCALE GENOMIC DNA]</scope>
</reference>
<comment type="caution">
    <text evidence="1">The sequence shown here is derived from an EMBL/GenBank/DDBJ whole genome shotgun (WGS) entry which is preliminary data.</text>
</comment>
<evidence type="ECO:0000313" key="2">
    <source>
        <dbReference type="Proteomes" id="UP000020218"/>
    </source>
</evidence>
<protein>
    <submittedName>
        <fullName evidence="1">Uncharacterized protein</fullName>
    </submittedName>
</protein>
<keyword evidence="2" id="KW-1185">Reference proteome</keyword>
<dbReference type="AlphaFoldDB" id="A0A011NVL7"/>
<proteinExistence type="predicted"/>
<evidence type="ECO:0000313" key="1">
    <source>
        <dbReference type="EMBL" id="EXI68637.1"/>
    </source>
</evidence>
<name>A0A011NVL7_9PROT</name>